<evidence type="ECO:0000313" key="2">
    <source>
        <dbReference type="EMBL" id="KAK8225781.1"/>
    </source>
</evidence>
<name>A0ABR1YC66_9PEZI</name>
<evidence type="ECO:0000313" key="3">
    <source>
        <dbReference type="Proteomes" id="UP001492380"/>
    </source>
</evidence>
<dbReference type="EMBL" id="JBBWRZ010000011">
    <property type="protein sequence ID" value="KAK8225781.1"/>
    <property type="molecule type" value="Genomic_DNA"/>
</dbReference>
<comment type="caution">
    <text evidence="2">The sequence shown here is derived from an EMBL/GenBank/DDBJ whole genome shotgun (WGS) entry which is preliminary data.</text>
</comment>
<protein>
    <submittedName>
        <fullName evidence="2">Uncharacterized protein</fullName>
    </submittedName>
</protein>
<feature type="compositionally biased region" description="Basic and acidic residues" evidence="1">
    <location>
        <begin position="1"/>
        <end position="23"/>
    </location>
</feature>
<gene>
    <name evidence="2" type="ORF">HDK90DRAFT_514231</name>
</gene>
<feature type="region of interest" description="Disordered" evidence="1">
    <location>
        <begin position="1"/>
        <end position="60"/>
    </location>
</feature>
<evidence type="ECO:0000256" key="1">
    <source>
        <dbReference type="SAM" id="MobiDB-lite"/>
    </source>
</evidence>
<organism evidence="2 3">
    <name type="scientific">Phyllosticta capitalensis</name>
    <dbReference type="NCBI Taxonomy" id="121624"/>
    <lineage>
        <taxon>Eukaryota</taxon>
        <taxon>Fungi</taxon>
        <taxon>Dikarya</taxon>
        <taxon>Ascomycota</taxon>
        <taxon>Pezizomycotina</taxon>
        <taxon>Dothideomycetes</taxon>
        <taxon>Dothideomycetes incertae sedis</taxon>
        <taxon>Botryosphaeriales</taxon>
        <taxon>Phyllostictaceae</taxon>
        <taxon>Phyllosticta</taxon>
    </lineage>
</organism>
<dbReference type="Proteomes" id="UP001492380">
    <property type="component" value="Unassembled WGS sequence"/>
</dbReference>
<reference evidence="2 3" key="1">
    <citation type="submission" date="2024-04" db="EMBL/GenBank/DDBJ databases">
        <title>Phyllosticta paracitricarpa is synonymous to the EU quarantine fungus P. citricarpa based on phylogenomic analyses.</title>
        <authorList>
            <consortium name="Lawrence Berkeley National Laboratory"/>
            <person name="Van Ingen-Buijs V.A."/>
            <person name="Van Westerhoven A.C."/>
            <person name="Haridas S."/>
            <person name="Skiadas P."/>
            <person name="Martin F."/>
            <person name="Groenewald J.Z."/>
            <person name="Crous P.W."/>
            <person name="Seidl M.F."/>
        </authorList>
    </citation>
    <scope>NUCLEOTIDE SEQUENCE [LARGE SCALE GENOMIC DNA]</scope>
    <source>
        <strain evidence="2 3">CBS 123374</strain>
    </source>
</reference>
<keyword evidence="3" id="KW-1185">Reference proteome</keyword>
<proteinExistence type="predicted"/>
<sequence length="156" mass="16918">MSDREAGNEQHDSEDPEHEDHDTTSPVMDPIENNEATSPAQSIDAEETEEAKTEVGENTSGLLIPEAQHLEPHVSNSVVLAAVLGWLISSGNIPVSEEQLVQAGFTPITPVDDAGQLYLRHHHNQSGSGAVTAVSGPYTRQEAEEEIRDELARIFD</sequence>
<accession>A0ABR1YC66</accession>